<evidence type="ECO:0000313" key="1">
    <source>
        <dbReference type="EMBL" id="JAD21088.1"/>
    </source>
</evidence>
<organism evidence="1">
    <name type="scientific">Arundo donax</name>
    <name type="common">Giant reed</name>
    <name type="synonym">Donax arundinaceus</name>
    <dbReference type="NCBI Taxonomy" id="35708"/>
    <lineage>
        <taxon>Eukaryota</taxon>
        <taxon>Viridiplantae</taxon>
        <taxon>Streptophyta</taxon>
        <taxon>Embryophyta</taxon>
        <taxon>Tracheophyta</taxon>
        <taxon>Spermatophyta</taxon>
        <taxon>Magnoliopsida</taxon>
        <taxon>Liliopsida</taxon>
        <taxon>Poales</taxon>
        <taxon>Poaceae</taxon>
        <taxon>PACMAD clade</taxon>
        <taxon>Arundinoideae</taxon>
        <taxon>Arundineae</taxon>
        <taxon>Arundo</taxon>
    </lineage>
</organism>
<dbReference type="AlphaFoldDB" id="A0A0A8Y7H2"/>
<sequence length="36" mass="3873">MMTSRICRVCSIKSASLSPSTTISCYSLTSNLNETS</sequence>
<dbReference type="EMBL" id="GBRH01276807">
    <property type="protein sequence ID" value="JAD21088.1"/>
    <property type="molecule type" value="Transcribed_RNA"/>
</dbReference>
<proteinExistence type="predicted"/>
<name>A0A0A8Y7H2_ARUDO</name>
<reference evidence="1" key="2">
    <citation type="journal article" date="2015" name="Data Brief">
        <title>Shoot transcriptome of the giant reed, Arundo donax.</title>
        <authorList>
            <person name="Barrero R.A."/>
            <person name="Guerrero F.D."/>
            <person name="Moolhuijzen P."/>
            <person name="Goolsby J.A."/>
            <person name="Tidwell J."/>
            <person name="Bellgard S.E."/>
            <person name="Bellgard M.I."/>
        </authorList>
    </citation>
    <scope>NUCLEOTIDE SEQUENCE</scope>
    <source>
        <tissue evidence="1">Shoot tissue taken approximately 20 cm above the soil surface</tissue>
    </source>
</reference>
<reference evidence="1" key="1">
    <citation type="submission" date="2014-09" db="EMBL/GenBank/DDBJ databases">
        <authorList>
            <person name="Magalhaes I.L.F."/>
            <person name="Oliveira U."/>
            <person name="Santos F.R."/>
            <person name="Vidigal T.H.D.A."/>
            <person name="Brescovit A.D."/>
            <person name="Santos A.J."/>
        </authorList>
    </citation>
    <scope>NUCLEOTIDE SEQUENCE</scope>
    <source>
        <tissue evidence="1">Shoot tissue taken approximately 20 cm above the soil surface</tissue>
    </source>
</reference>
<accession>A0A0A8Y7H2</accession>
<dbReference type="PROSITE" id="PS51257">
    <property type="entry name" value="PROKAR_LIPOPROTEIN"/>
    <property type="match status" value="1"/>
</dbReference>
<protein>
    <submittedName>
        <fullName evidence="1">Uncharacterized protein</fullName>
    </submittedName>
</protein>